<organism evidence="4 5">
    <name type="scientific">Eufriesea mexicana</name>
    <dbReference type="NCBI Taxonomy" id="516756"/>
    <lineage>
        <taxon>Eukaryota</taxon>
        <taxon>Metazoa</taxon>
        <taxon>Ecdysozoa</taxon>
        <taxon>Arthropoda</taxon>
        <taxon>Hexapoda</taxon>
        <taxon>Insecta</taxon>
        <taxon>Pterygota</taxon>
        <taxon>Neoptera</taxon>
        <taxon>Endopterygota</taxon>
        <taxon>Hymenoptera</taxon>
        <taxon>Apocrita</taxon>
        <taxon>Aculeata</taxon>
        <taxon>Apoidea</taxon>
        <taxon>Anthophila</taxon>
        <taxon>Apidae</taxon>
        <taxon>Eufriesea</taxon>
    </lineage>
</organism>
<dbReference type="Proteomes" id="UP000250275">
    <property type="component" value="Unassembled WGS sequence"/>
</dbReference>
<sequence length="558" mass="63418">MKLQFKILPCIIGIINVSCCTVHPEAIAPIGKIRGSILNSRLGQKIYSFRGIKYAESPTGERRFQVPIPAADWSNVFDASKEGPACPSLDNVKPMSEDCLRLNVYTKKLPSKCEDEKTPVLVFFHPGGFYSFSGQSFYFGPQYLMDHNIVLVTVNYRLGSLGFISTGDSLAPGNLGFKDQVVALRWVQRNIAAFGGDANSVTISGYSVGALSTILHMVSPMSKHLFHRAIVMSAWFASTGPFPTDQNDLAKKQAQLLHCPTNNSREMLTCLKSKPVENFTKTMADFFEWYGDPIIVWKPVVEPEVSGIERFLPAQPYDLIRQGKFHQVPAIFGVTKDEFGGVVVAFENRTKAGYDMYREMSDNWYRIAPISFIYDRKPPRSEYISRELRQFYFNGQPLSSANRDGLAHIYADSVIIFPTYRTAKLIATNSRVPVYFYKFTYQGRYSFTMWNATTPYGVVHQDDLQYLFFMKDIFPYFNETAPEIPMVKLYTSMWTSFIGTGKPVPEDGAFSHITWDRFVPEQNNYLEINVNPTMKTGLYPDRMEEWEKLFPLSLVSQA</sequence>
<dbReference type="InterPro" id="IPR050309">
    <property type="entry name" value="Type-B_Carboxylest/Lipase"/>
</dbReference>
<reference evidence="4 5" key="1">
    <citation type="submission" date="2015-07" db="EMBL/GenBank/DDBJ databases">
        <title>The genome of Eufriesea mexicana.</title>
        <authorList>
            <person name="Pan H."/>
            <person name="Kapheim K."/>
        </authorList>
    </citation>
    <scope>NUCLEOTIDE SEQUENCE [LARGE SCALE GENOMIC DNA]</scope>
    <source>
        <strain evidence="4">0111107269</strain>
        <tissue evidence="4">Whole body</tissue>
    </source>
</reference>
<evidence type="ECO:0000313" key="4">
    <source>
        <dbReference type="EMBL" id="OAD60209.1"/>
    </source>
</evidence>
<feature type="chain" id="PRO_5016415275" evidence="2">
    <location>
        <begin position="21"/>
        <end position="558"/>
    </location>
</feature>
<evidence type="ECO:0000256" key="2">
    <source>
        <dbReference type="SAM" id="SignalP"/>
    </source>
</evidence>
<dbReference type="PANTHER" id="PTHR11559">
    <property type="entry name" value="CARBOXYLESTERASE"/>
    <property type="match status" value="1"/>
</dbReference>
<feature type="domain" description="Carboxylesterase type B" evidence="3">
    <location>
        <begin position="28"/>
        <end position="546"/>
    </location>
</feature>
<keyword evidence="5" id="KW-1185">Reference proteome</keyword>
<dbReference type="InterPro" id="IPR002018">
    <property type="entry name" value="CarbesteraseB"/>
</dbReference>
<gene>
    <name evidence="4" type="ORF">WN48_06138</name>
</gene>
<dbReference type="Pfam" id="PF00135">
    <property type="entry name" value="COesterase"/>
    <property type="match status" value="1"/>
</dbReference>
<evidence type="ECO:0000256" key="1">
    <source>
        <dbReference type="ARBA" id="ARBA00023180"/>
    </source>
</evidence>
<keyword evidence="1" id="KW-0325">Glycoprotein</keyword>
<proteinExistence type="predicted"/>
<dbReference type="EMBL" id="KQ760478">
    <property type="protein sequence ID" value="OAD60209.1"/>
    <property type="molecule type" value="Genomic_DNA"/>
</dbReference>
<evidence type="ECO:0000259" key="3">
    <source>
        <dbReference type="Pfam" id="PF00135"/>
    </source>
</evidence>
<evidence type="ECO:0000313" key="5">
    <source>
        <dbReference type="Proteomes" id="UP000250275"/>
    </source>
</evidence>
<dbReference type="Gene3D" id="3.40.50.1820">
    <property type="entry name" value="alpha/beta hydrolase"/>
    <property type="match status" value="1"/>
</dbReference>
<keyword evidence="2" id="KW-0732">Signal</keyword>
<dbReference type="AlphaFoldDB" id="A0A310SK91"/>
<feature type="signal peptide" evidence="2">
    <location>
        <begin position="1"/>
        <end position="20"/>
    </location>
</feature>
<name>A0A310SK91_9HYME</name>
<dbReference type="InterPro" id="IPR029058">
    <property type="entry name" value="AB_hydrolase_fold"/>
</dbReference>
<protein>
    <submittedName>
        <fullName evidence="4">Esterase FE4</fullName>
    </submittedName>
</protein>
<dbReference type="SUPFAM" id="SSF53474">
    <property type="entry name" value="alpha/beta-Hydrolases"/>
    <property type="match status" value="1"/>
</dbReference>
<dbReference type="OrthoDB" id="19653at2759"/>
<accession>A0A310SK91</accession>